<evidence type="ECO:0000259" key="4">
    <source>
        <dbReference type="PROSITE" id="PS50102"/>
    </source>
</evidence>
<organism evidence="5 6">
    <name type="scientific">Prorocentrum cordatum</name>
    <dbReference type="NCBI Taxonomy" id="2364126"/>
    <lineage>
        <taxon>Eukaryota</taxon>
        <taxon>Sar</taxon>
        <taxon>Alveolata</taxon>
        <taxon>Dinophyceae</taxon>
        <taxon>Prorocentrales</taxon>
        <taxon>Prorocentraceae</taxon>
        <taxon>Prorocentrum</taxon>
    </lineage>
</organism>
<sequence>MDSFTRRASSQCFHSDEYFETYTFSHQFDQASGGMCTSLPSWGSLPTMHPVSMQSQLARQENHPMLQSSGGESWNTFDEFDDPRRRRRAEIQSSNPSEHAQDSAQLGLGGAPSAADAQLPSRPGGVLLLHGQSLPRRQEDPPILQSSGGESWKTFDEFDHPRGGALPLTTVGALLLDRSAGAAPAYSPTRPPGMPPRSTAETWLAAGPPGEPDRAARARQPASGGRAGASTGTPAAATALADMRARLLAQEQLLAQVQQQAQDLRRRIREQQADLAEMELQQGELVDSMPAATEEAAPATPGAPAITTLMILNIPMSVTQRDLLDLIDRAGFKNRYDYAYMPATFDSGTTRGIAFVNFAASSDAREFSVLWNGSRLTGVAGAGTSGTVIEVTASATQGYSENVRMWKASRLRRIKNPKFHPFIAPRPAA</sequence>
<dbReference type="InterPro" id="IPR007201">
    <property type="entry name" value="Mei2-like_Rrm_C"/>
</dbReference>
<keyword evidence="2" id="KW-0175">Coiled coil</keyword>
<dbReference type="EMBL" id="CAUYUJ010014687">
    <property type="protein sequence ID" value="CAK0844720.1"/>
    <property type="molecule type" value="Genomic_DNA"/>
</dbReference>
<dbReference type="SUPFAM" id="SSF54928">
    <property type="entry name" value="RNA-binding domain, RBD"/>
    <property type="match status" value="1"/>
</dbReference>
<feature type="compositionally biased region" description="Polar residues" evidence="3">
    <location>
        <begin position="91"/>
        <end position="104"/>
    </location>
</feature>
<dbReference type="Gene3D" id="3.30.70.330">
    <property type="match status" value="1"/>
</dbReference>
<accession>A0ABN9TFX7</accession>
<evidence type="ECO:0000313" key="5">
    <source>
        <dbReference type="EMBL" id="CAK0844720.1"/>
    </source>
</evidence>
<dbReference type="PROSITE" id="PS50102">
    <property type="entry name" value="RRM"/>
    <property type="match status" value="1"/>
</dbReference>
<feature type="region of interest" description="Disordered" evidence="3">
    <location>
        <begin position="183"/>
        <end position="234"/>
    </location>
</feature>
<reference evidence="5" key="1">
    <citation type="submission" date="2023-10" db="EMBL/GenBank/DDBJ databases">
        <authorList>
            <person name="Chen Y."/>
            <person name="Shah S."/>
            <person name="Dougan E. K."/>
            <person name="Thang M."/>
            <person name="Chan C."/>
        </authorList>
    </citation>
    <scope>NUCLEOTIDE SEQUENCE [LARGE SCALE GENOMIC DNA]</scope>
</reference>
<feature type="compositionally biased region" description="Polar residues" evidence="3">
    <location>
        <begin position="53"/>
        <end position="76"/>
    </location>
</feature>
<keyword evidence="6" id="KW-1185">Reference proteome</keyword>
<evidence type="ECO:0000256" key="2">
    <source>
        <dbReference type="SAM" id="Coils"/>
    </source>
</evidence>
<evidence type="ECO:0000313" key="6">
    <source>
        <dbReference type="Proteomes" id="UP001189429"/>
    </source>
</evidence>
<protein>
    <recommendedName>
        <fullName evidence="4">RRM domain-containing protein</fullName>
    </recommendedName>
</protein>
<dbReference type="InterPro" id="IPR012677">
    <property type="entry name" value="Nucleotide-bd_a/b_plait_sf"/>
</dbReference>
<feature type="compositionally biased region" description="Low complexity" evidence="3">
    <location>
        <begin position="222"/>
        <end position="234"/>
    </location>
</feature>
<feature type="domain" description="RRM" evidence="4">
    <location>
        <begin position="307"/>
        <end position="396"/>
    </location>
</feature>
<comment type="caution">
    <text evidence="5">The sequence shown here is derived from an EMBL/GenBank/DDBJ whole genome shotgun (WGS) entry which is preliminary data.</text>
</comment>
<dbReference type="Proteomes" id="UP001189429">
    <property type="component" value="Unassembled WGS sequence"/>
</dbReference>
<feature type="coiled-coil region" evidence="2">
    <location>
        <begin position="240"/>
        <end position="281"/>
    </location>
</feature>
<dbReference type="InterPro" id="IPR035979">
    <property type="entry name" value="RBD_domain_sf"/>
</dbReference>
<dbReference type="Pfam" id="PF04059">
    <property type="entry name" value="RRM_2"/>
    <property type="match status" value="1"/>
</dbReference>
<name>A0ABN9TFX7_9DINO</name>
<gene>
    <name evidence="5" type="ORF">PCOR1329_LOCUS38748</name>
</gene>
<feature type="region of interest" description="Disordered" evidence="3">
    <location>
        <begin position="53"/>
        <end position="158"/>
    </location>
</feature>
<dbReference type="InterPro" id="IPR000504">
    <property type="entry name" value="RRM_dom"/>
</dbReference>
<proteinExistence type="predicted"/>
<keyword evidence="1" id="KW-0694">RNA-binding</keyword>
<evidence type="ECO:0000256" key="1">
    <source>
        <dbReference type="PROSITE-ProRule" id="PRU00176"/>
    </source>
</evidence>
<evidence type="ECO:0000256" key="3">
    <source>
        <dbReference type="SAM" id="MobiDB-lite"/>
    </source>
</evidence>